<evidence type="ECO:0000256" key="1">
    <source>
        <dbReference type="SAM" id="MobiDB-lite"/>
    </source>
</evidence>
<name>A0A4Y1ZPH8_ARAVE</name>
<evidence type="ECO:0000313" key="2">
    <source>
        <dbReference type="EMBL" id="GBL59707.1"/>
    </source>
</evidence>
<feature type="region of interest" description="Disordered" evidence="1">
    <location>
        <begin position="25"/>
        <end position="45"/>
    </location>
</feature>
<accession>A0A4Y1ZPH8</accession>
<feature type="non-terminal residue" evidence="2">
    <location>
        <position position="45"/>
    </location>
</feature>
<keyword evidence="3" id="KW-1185">Reference proteome</keyword>
<comment type="caution">
    <text evidence="2">The sequence shown here is derived from an EMBL/GenBank/DDBJ whole genome shotgun (WGS) entry which is preliminary data.</text>
</comment>
<sequence length="45" mass="4925">MERNEAPTPSQLTRKGVIPFEGPVEYGEEGVCSGDEIDNLTTNDE</sequence>
<dbReference type="AlphaFoldDB" id="A0A4Y1ZPH8"/>
<evidence type="ECO:0000313" key="3">
    <source>
        <dbReference type="Proteomes" id="UP000499080"/>
    </source>
</evidence>
<organism evidence="2 3">
    <name type="scientific">Araneus ventricosus</name>
    <name type="common">Orbweaver spider</name>
    <name type="synonym">Epeira ventricosa</name>
    <dbReference type="NCBI Taxonomy" id="182803"/>
    <lineage>
        <taxon>Eukaryota</taxon>
        <taxon>Metazoa</taxon>
        <taxon>Ecdysozoa</taxon>
        <taxon>Arthropoda</taxon>
        <taxon>Chelicerata</taxon>
        <taxon>Arachnida</taxon>
        <taxon>Araneae</taxon>
        <taxon>Araneomorphae</taxon>
        <taxon>Entelegynae</taxon>
        <taxon>Araneoidea</taxon>
        <taxon>Araneidae</taxon>
        <taxon>Araneus</taxon>
    </lineage>
</organism>
<gene>
    <name evidence="2" type="ORF">AVEN_71565_1</name>
</gene>
<reference evidence="2 3" key="1">
    <citation type="journal article" date="2019" name="Sci. Rep.">
        <title>Orb-weaving spider Araneus ventricosus genome elucidates the spidroin gene catalogue.</title>
        <authorList>
            <person name="Kono N."/>
            <person name="Nakamura H."/>
            <person name="Ohtoshi R."/>
            <person name="Moran D.A.P."/>
            <person name="Shinohara A."/>
            <person name="Yoshida Y."/>
            <person name="Fujiwara M."/>
            <person name="Mori M."/>
            <person name="Tomita M."/>
            <person name="Arakawa K."/>
        </authorList>
    </citation>
    <scope>NUCLEOTIDE SEQUENCE [LARGE SCALE GENOMIC DNA]</scope>
</reference>
<dbReference type="Proteomes" id="UP000499080">
    <property type="component" value="Unassembled WGS sequence"/>
</dbReference>
<proteinExistence type="predicted"/>
<dbReference type="EMBL" id="BGPR01076163">
    <property type="protein sequence ID" value="GBL59707.1"/>
    <property type="molecule type" value="Genomic_DNA"/>
</dbReference>
<protein>
    <submittedName>
        <fullName evidence="2">Uncharacterized protein</fullName>
    </submittedName>
</protein>
<feature type="compositionally biased region" description="Acidic residues" evidence="1">
    <location>
        <begin position="35"/>
        <end position="45"/>
    </location>
</feature>